<dbReference type="OrthoDB" id="142736at2157"/>
<gene>
    <name evidence="1" type="ORF">ANME2D_02011</name>
</gene>
<dbReference type="AlphaFoldDB" id="A0A062V882"/>
<sequence length="77" mass="8878">MVVHEFAFYVTLKPNMIKDLKIRCDYRQEFEFGGTLEVDEIKMVEGEILRVAGKFGVIDLGIPMSELKTIIKRGENK</sequence>
<accession>A0A062V882</accession>
<organism evidence="1 2">
    <name type="scientific">Candidatus Methanoperedens nitratireducens</name>
    <dbReference type="NCBI Taxonomy" id="1392998"/>
    <lineage>
        <taxon>Archaea</taxon>
        <taxon>Methanobacteriati</taxon>
        <taxon>Methanobacteriota</taxon>
        <taxon>Stenosarchaea group</taxon>
        <taxon>Methanomicrobia</taxon>
        <taxon>Methanosarcinales</taxon>
        <taxon>ANME-2 cluster</taxon>
        <taxon>Candidatus Methanoperedentaceae</taxon>
        <taxon>Candidatus Methanoperedens</taxon>
    </lineage>
</organism>
<reference evidence="1 2" key="1">
    <citation type="journal article" date="2013" name="Nature">
        <title>Anaerobic oxidation of methane coupled to nitrate reduction in a novel archaeal lineage.</title>
        <authorList>
            <person name="Haroon M.F."/>
            <person name="Hu S."/>
            <person name="Shi Y."/>
            <person name="Imelfort M."/>
            <person name="Keller J."/>
            <person name="Hugenholtz P."/>
            <person name="Yuan Z."/>
            <person name="Tyson G.W."/>
        </authorList>
    </citation>
    <scope>NUCLEOTIDE SEQUENCE [LARGE SCALE GENOMIC DNA]</scope>
    <source>
        <strain evidence="1 2">ANME-2d</strain>
    </source>
</reference>
<name>A0A062V882_9EURY</name>
<evidence type="ECO:0000313" key="1">
    <source>
        <dbReference type="EMBL" id="KCZ71954.1"/>
    </source>
</evidence>
<dbReference type="RefSeq" id="WP_048091037.1">
    <property type="nucleotide sequence ID" value="NZ_JMIY01000004.1"/>
</dbReference>
<dbReference type="EMBL" id="JMIY01000004">
    <property type="protein sequence ID" value="KCZ71954.1"/>
    <property type="molecule type" value="Genomic_DNA"/>
</dbReference>
<dbReference type="Proteomes" id="UP000027153">
    <property type="component" value="Unassembled WGS sequence"/>
</dbReference>
<keyword evidence="2" id="KW-1185">Reference proteome</keyword>
<comment type="caution">
    <text evidence="1">The sequence shown here is derived from an EMBL/GenBank/DDBJ whole genome shotgun (WGS) entry which is preliminary data.</text>
</comment>
<protein>
    <submittedName>
        <fullName evidence="1">Uncharacterized protein</fullName>
    </submittedName>
</protein>
<evidence type="ECO:0000313" key="2">
    <source>
        <dbReference type="Proteomes" id="UP000027153"/>
    </source>
</evidence>
<proteinExistence type="predicted"/>